<dbReference type="InterPro" id="IPR009057">
    <property type="entry name" value="Homeodomain-like_sf"/>
</dbReference>
<dbReference type="EMBL" id="BMQW01000009">
    <property type="protein sequence ID" value="GGP95322.1"/>
    <property type="molecule type" value="Genomic_DNA"/>
</dbReference>
<evidence type="ECO:0000256" key="2">
    <source>
        <dbReference type="PROSITE-ProRule" id="PRU00335"/>
    </source>
</evidence>
<reference evidence="5" key="1">
    <citation type="journal article" date="2019" name="Int. J. Syst. Evol. Microbiol.">
        <title>The Global Catalogue of Microorganisms (GCM) 10K type strain sequencing project: providing services to taxonomists for standard genome sequencing and annotation.</title>
        <authorList>
            <consortium name="The Broad Institute Genomics Platform"/>
            <consortium name="The Broad Institute Genome Sequencing Center for Infectious Disease"/>
            <person name="Wu L."/>
            <person name="Ma J."/>
        </authorList>
    </citation>
    <scope>NUCLEOTIDE SEQUENCE [LARGE SCALE GENOMIC DNA]</scope>
    <source>
        <strain evidence="5">JCM 32305</strain>
    </source>
</reference>
<dbReference type="Gene3D" id="1.10.357.10">
    <property type="entry name" value="Tetracycline Repressor, domain 2"/>
    <property type="match status" value="1"/>
</dbReference>
<evidence type="ECO:0000313" key="4">
    <source>
        <dbReference type="EMBL" id="GGP95322.1"/>
    </source>
</evidence>
<sequence>MPTSLCANKALRKERLLSIARELISNNGFEAFTINELASKEQLSIPTVHNLLGKKSDIFEQLIVEIVEVVDNKIMGIYRTYCTYRISAHLTRGVAR</sequence>
<gene>
    <name evidence="4" type="ORF">GCM10009410_31660</name>
</gene>
<evidence type="ECO:0000256" key="1">
    <source>
        <dbReference type="ARBA" id="ARBA00023125"/>
    </source>
</evidence>
<name>A0ABQ2QV59_9GAMM</name>
<evidence type="ECO:0000259" key="3">
    <source>
        <dbReference type="PROSITE" id="PS50977"/>
    </source>
</evidence>
<keyword evidence="1 2" id="KW-0238">DNA-binding</keyword>
<evidence type="ECO:0000313" key="5">
    <source>
        <dbReference type="Proteomes" id="UP000654004"/>
    </source>
</evidence>
<proteinExistence type="predicted"/>
<dbReference type="SUPFAM" id="SSF46689">
    <property type="entry name" value="Homeodomain-like"/>
    <property type="match status" value="1"/>
</dbReference>
<dbReference type="PROSITE" id="PS50977">
    <property type="entry name" value="HTH_TETR_2"/>
    <property type="match status" value="1"/>
</dbReference>
<feature type="domain" description="HTH tetR-type" evidence="3">
    <location>
        <begin position="10"/>
        <end position="70"/>
    </location>
</feature>
<dbReference type="Proteomes" id="UP000654004">
    <property type="component" value="Unassembled WGS sequence"/>
</dbReference>
<feature type="DNA-binding region" description="H-T-H motif" evidence="2">
    <location>
        <begin position="33"/>
        <end position="52"/>
    </location>
</feature>
<organism evidence="4 5">
    <name type="scientific">Shewanella ulleungensis</name>
    <dbReference type="NCBI Taxonomy" id="2282699"/>
    <lineage>
        <taxon>Bacteria</taxon>
        <taxon>Pseudomonadati</taxon>
        <taxon>Pseudomonadota</taxon>
        <taxon>Gammaproteobacteria</taxon>
        <taxon>Alteromonadales</taxon>
        <taxon>Shewanellaceae</taxon>
        <taxon>Shewanella</taxon>
    </lineage>
</organism>
<accession>A0ABQ2QV59</accession>
<comment type="caution">
    <text evidence="4">The sequence shown here is derived from an EMBL/GenBank/DDBJ whole genome shotgun (WGS) entry which is preliminary data.</text>
</comment>
<protein>
    <recommendedName>
        <fullName evidence="3">HTH tetR-type domain-containing protein</fullName>
    </recommendedName>
</protein>
<dbReference type="InterPro" id="IPR001647">
    <property type="entry name" value="HTH_TetR"/>
</dbReference>
<keyword evidence="5" id="KW-1185">Reference proteome</keyword>
<dbReference type="RefSeq" id="WP_188957927.1">
    <property type="nucleotide sequence ID" value="NZ_BMQW01000009.1"/>
</dbReference>